<keyword evidence="3" id="KW-1185">Reference proteome</keyword>
<evidence type="ECO:0000256" key="1">
    <source>
        <dbReference type="SAM" id="MobiDB-lite"/>
    </source>
</evidence>
<organism evidence="2 3">
    <name type="scientific">Brachionus plicatilis</name>
    <name type="common">Marine rotifer</name>
    <name type="synonym">Brachionus muelleri</name>
    <dbReference type="NCBI Taxonomy" id="10195"/>
    <lineage>
        <taxon>Eukaryota</taxon>
        <taxon>Metazoa</taxon>
        <taxon>Spiralia</taxon>
        <taxon>Gnathifera</taxon>
        <taxon>Rotifera</taxon>
        <taxon>Eurotatoria</taxon>
        <taxon>Monogononta</taxon>
        <taxon>Pseudotrocha</taxon>
        <taxon>Ploima</taxon>
        <taxon>Brachionidae</taxon>
        <taxon>Brachionus</taxon>
    </lineage>
</organism>
<feature type="compositionally biased region" description="Basic and acidic residues" evidence="1">
    <location>
        <begin position="34"/>
        <end position="43"/>
    </location>
</feature>
<evidence type="ECO:0000313" key="3">
    <source>
        <dbReference type="Proteomes" id="UP000276133"/>
    </source>
</evidence>
<dbReference type="Proteomes" id="UP000276133">
    <property type="component" value="Unassembled WGS sequence"/>
</dbReference>
<sequence length="202" mass="23555">MVNSQLKDLELDSETESESESENGSDSGSLFGRQIDDVEKKDYDVEEEVDEDEYQDDDVEEKTLHTKTESSSSTLRLEHDNHSFNDVEELDNEDKTVDNLESEFRRKISTKEKAYLYEFKAYEKPQNSSETINVIKEVLSNKENPTACPHCGNFMRAAKKKNLIYFTSYNGVDFLDKYDKVQDDFDIDFKTERNLNKIETTY</sequence>
<gene>
    <name evidence="2" type="ORF">BpHYR1_021677</name>
</gene>
<accession>A0A3M7RV83</accession>
<protein>
    <submittedName>
        <fullName evidence="2">Uncharacterized protein</fullName>
    </submittedName>
</protein>
<feature type="region of interest" description="Disordered" evidence="1">
    <location>
        <begin position="1"/>
        <end position="82"/>
    </location>
</feature>
<dbReference type="EMBL" id="REGN01002578">
    <property type="protein sequence ID" value="RNA27235.1"/>
    <property type="molecule type" value="Genomic_DNA"/>
</dbReference>
<proteinExistence type="predicted"/>
<feature type="compositionally biased region" description="Acidic residues" evidence="1">
    <location>
        <begin position="11"/>
        <end position="23"/>
    </location>
</feature>
<comment type="caution">
    <text evidence="2">The sequence shown here is derived from an EMBL/GenBank/DDBJ whole genome shotgun (WGS) entry which is preliminary data.</text>
</comment>
<dbReference type="AlphaFoldDB" id="A0A3M7RV83"/>
<name>A0A3M7RV83_BRAPC</name>
<reference evidence="2 3" key="1">
    <citation type="journal article" date="2018" name="Sci. Rep.">
        <title>Genomic signatures of local adaptation to the degree of environmental predictability in rotifers.</title>
        <authorList>
            <person name="Franch-Gras L."/>
            <person name="Hahn C."/>
            <person name="Garcia-Roger E.M."/>
            <person name="Carmona M.J."/>
            <person name="Serra M."/>
            <person name="Gomez A."/>
        </authorList>
    </citation>
    <scope>NUCLEOTIDE SEQUENCE [LARGE SCALE GENOMIC DNA]</scope>
    <source>
        <strain evidence="2">HYR1</strain>
    </source>
</reference>
<evidence type="ECO:0000313" key="2">
    <source>
        <dbReference type="EMBL" id="RNA27235.1"/>
    </source>
</evidence>
<feature type="compositionally biased region" description="Acidic residues" evidence="1">
    <location>
        <begin position="44"/>
        <end position="60"/>
    </location>
</feature>